<accession>A0ABP9HXD9</accession>
<dbReference type="Proteomes" id="UP001501195">
    <property type="component" value="Unassembled WGS sequence"/>
</dbReference>
<gene>
    <name evidence="2" type="ORF">GCM10023225_21010</name>
</gene>
<sequence length="119" mass="13191">MATSSGQLRVQGEQSWRDAWNDALAAVEVDVDAAEELLAHLHGNAPGEPPVIVLEDWVAPSLTGPVPMEFADRARRLLQRQLDVRERLAEALAQLRAQRRMVTKLEAAAPPPVYYDRAL</sequence>
<reference evidence="3" key="1">
    <citation type="journal article" date="2019" name="Int. J. Syst. Evol. Microbiol.">
        <title>The Global Catalogue of Microorganisms (GCM) 10K type strain sequencing project: providing services to taxonomists for standard genome sequencing and annotation.</title>
        <authorList>
            <consortium name="The Broad Institute Genomics Platform"/>
            <consortium name="The Broad Institute Genome Sequencing Center for Infectious Disease"/>
            <person name="Wu L."/>
            <person name="Ma J."/>
        </authorList>
    </citation>
    <scope>NUCLEOTIDE SEQUENCE [LARGE SCALE GENOMIC DNA]</scope>
    <source>
        <strain evidence="3">JCM 18126</strain>
    </source>
</reference>
<organism evidence="2 3">
    <name type="scientific">Kineococcus glutinatus</name>
    <dbReference type="NCBI Taxonomy" id="1070872"/>
    <lineage>
        <taxon>Bacteria</taxon>
        <taxon>Bacillati</taxon>
        <taxon>Actinomycetota</taxon>
        <taxon>Actinomycetes</taxon>
        <taxon>Kineosporiales</taxon>
        <taxon>Kineosporiaceae</taxon>
        <taxon>Kineococcus</taxon>
    </lineage>
</organism>
<keyword evidence="1" id="KW-0175">Coiled coil</keyword>
<evidence type="ECO:0000256" key="1">
    <source>
        <dbReference type="SAM" id="Coils"/>
    </source>
</evidence>
<name>A0ABP9HXD9_9ACTN</name>
<evidence type="ECO:0000313" key="2">
    <source>
        <dbReference type="EMBL" id="GAA4980644.1"/>
    </source>
</evidence>
<feature type="coiled-coil region" evidence="1">
    <location>
        <begin position="78"/>
        <end position="108"/>
    </location>
</feature>
<evidence type="ECO:0000313" key="3">
    <source>
        <dbReference type="Proteomes" id="UP001501195"/>
    </source>
</evidence>
<dbReference type="EMBL" id="BAABIL010000307">
    <property type="protein sequence ID" value="GAA4980644.1"/>
    <property type="molecule type" value="Genomic_DNA"/>
</dbReference>
<keyword evidence="3" id="KW-1185">Reference proteome</keyword>
<comment type="caution">
    <text evidence="2">The sequence shown here is derived from an EMBL/GenBank/DDBJ whole genome shotgun (WGS) entry which is preliminary data.</text>
</comment>
<proteinExistence type="predicted"/>
<protein>
    <submittedName>
        <fullName evidence="2">Uncharacterized protein</fullName>
    </submittedName>
</protein>